<feature type="compositionally biased region" description="Acidic residues" evidence="3">
    <location>
        <begin position="899"/>
        <end position="911"/>
    </location>
</feature>
<dbReference type="EMBL" id="AP012218">
    <property type="protein sequence ID" value="BAO41498.1"/>
    <property type="molecule type" value="Genomic_DNA"/>
</dbReference>
<evidence type="ECO:0000256" key="2">
    <source>
        <dbReference type="ARBA" id="ARBA00023242"/>
    </source>
</evidence>
<proteinExistence type="predicted"/>
<feature type="compositionally biased region" description="Acidic residues" evidence="3">
    <location>
        <begin position="952"/>
        <end position="971"/>
    </location>
</feature>
<evidence type="ECO:0000259" key="4">
    <source>
        <dbReference type="Pfam" id="PF15612"/>
    </source>
</evidence>
<dbReference type="Proteomes" id="UP000065495">
    <property type="component" value="Chromosome 6"/>
</dbReference>
<feature type="compositionally biased region" description="Polar residues" evidence="3">
    <location>
        <begin position="796"/>
        <end position="805"/>
    </location>
</feature>
<feature type="compositionally biased region" description="Low complexity" evidence="3">
    <location>
        <begin position="762"/>
        <end position="775"/>
    </location>
</feature>
<dbReference type="KEGG" id="kmx:KLMA_60207"/>
<dbReference type="RefSeq" id="XP_022677288.1">
    <property type="nucleotide sequence ID" value="XM_022820868.1"/>
</dbReference>
<name>W0TEK6_KLUMD</name>
<keyword evidence="2" id="KW-0539">Nucleus</keyword>
<feature type="region of interest" description="Disordered" evidence="3">
    <location>
        <begin position="892"/>
        <end position="1005"/>
    </location>
</feature>
<feature type="compositionally biased region" description="Basic and acidic residues" evidence="3">
    <location>
        <begin position="218"/>
        <end position="233"/>
    </location>
</feature>
<feature type="compositionally biased region" description="Basic and acidic residues" evidence="3">
    <location>
        <begin position="1"/>
        <end position="10"/>
    </location>
</feature>
<feature type="compositionally biased region" description="Basic and acidic residues" evidence="3">
    <location>
        <begin position="935"/>
        <end position="951"/>
    </location>
</feature>
<feature type="compositionally biased region" description="Low complexity" evidence="3">
    <location>
        <begin position="16"/>
        <end position="35"/>
    </location>
</feature>
<feature type="compositionally biased region" description="Acidic residues" evidence="3">
    <location>
        <begin position="923"/>
        <end position="934"/>
    </location>
</feature>
<protein>
    <submittedName>
        <fullName evidence="5">ISWI one complex protein 3</fullName>
    </submittedName>
</protein>
<comment type="subcellular location">
    <subcellularLocation>
        <location evidence="1">Nucleus</location>
    </subcellularLocation>
</comment>
<sequence>MELEEKEAKSGSDSIQQASVEQQQQQQQQQSGSEEVGVKKYGQMSIVDFKNVKVHSPETSSGKSNGGIAEPISRRRSSRVVVKRKDDSDEEPEHSRKKRAYNRKVVVKEDKSKKKSKAKKKTGESKAGVKDKDKSKENDKNKEMEKDNASSKKRTTTSKPKASAGAKTGAKENAKENAKEDSKVKATGGASAPASKSSTPKKSSDTAKKNSPKPSGSTEKKKDGKVSPEEALKKSKTASKPAPSLSLAVNPILLENWAPQVPLSSSDFKTQNSVLSRLKFPHMKKVHYAKDLIYVLSFINKFHKFLPKDLWPLSIQDLEIGLDVYAENMDEEQIQQQYYADYISAKEIRRCQDHANLLYVILMELTLNRKSYSTLQTLQTSIKPYKSIIELRQKSVEFGYPKEWKVASTLTAERTKVFEKDDVEPVDPSHPEILTPNVYKWQEQLIVPIEEDPMHNPDLERLGLLALQPADRVVLLRTLTQWCISYSEKIHAEVYRLSHLRKDPSFGIQTYQAPRHLVYGIDATKQHFKKLCTLVKERMELRRSKKHVKKHLENGTRQDLLAKFDLLDQLKKKMVEYKQEHMQTTTDKKQKFDPLDVSIERDYEQWSKLVFEETHDNGPMDNPYEDEIYKLRCLEFFIGRVPYIGDFYLPRLLTYQSPKSKYDIPTNYCDPITLLKTLRDFENGVITPFELFGKGGKLNSMQFKLYYHDTPAMIHDLLNNKSNDSSCYWYEMCHDSESLQDFIKLLEFKIYKEEDPNKSKKTATATNTAAANPNPVSSEQPSNDTATEPSAEKQDSNNVTESPQPESKKETPISNTTKPPAKLEPIEGFNCNPLPKEYKYNKSRSKLLILKEYLQKMASLLRTFEQLKAEYGDMSITDRNLRRSQRTKINYNERRQIYDDEEEEEEEEDNEAEHMEIEPTPENVDDYDDPEELAASEHEDFTKNDDDHSDNYEDDEEEVEEEYEIESEVEEEPVKKRRGRPPKKKRGRPPKNPSKVVKTKKRRTK</sequence>
<feature type="region of interest" description="Disordered" evidence="3">
    <location>
        <begin position="1"/>
        <end position="242"/>
    </location>
</feature>
<feature type="region of interest" description="Disordered" evidence="3">
    <location>
        <begin position="756"/>
        <end position="831"/>
    </location>
</feature>
<dbReference type="VEuPathDB" id="FungiDB:KLMA_60207"/>
<feature type="compositionally biased region" description="Basic and acidic residues" evidence="3">
    <location>
        <begin position="169"/>
        <end position="184"/>
    </location>
</feature>
<dbReference type="OrthoDB" id="349045at2759"/>
<dbReference type="GeneID" id="34717431"/>
<feature type="compositionally biased region" description="Basic and acidic residues" evidence="3">
    <location>
        <begin position="121"/>
        <end position="150"/>
    </location>
</feature>
<feature type="compositionally biased region" description="Basic residues" evidence="3">
    <location>
        <begin position="975"/>
        <end position="989"/>
    </location>
</feature>
<evidence type="ECO:0000313" key="5">
    <source>
        <dbReference type="EMBL" id="BAO41498.1"/>
    </source>
</evidence>
<gene>
    <name evidence="5" type="primary">IOC3</name>
    <name evidence="5" type="ORF">KLMA_60207</name>
</gene>
<dbReference type="AlphaFoldDB" id="W0TEK6"/>
<dbReference type="GO" id="GO:0005634">
    <property type="term" value="C:nucleus"/>
    <property type="evidence" value="ECO:0007669"/>
    <property type="project" value="UniProtKB-SubCell"/>
</dbReference>
<feature type="compositionally biased region" description="Low complexity" evidence="3">
    <location>
        <begin position="185"/>
        <end position="201"/>
    </location>
</feature>
<dbReference type="InterPro" id="IPR028942">
    <property type="entry name" value="WHIM1_dom"/>
</dbReference>
<dbReference type="Pfam" id="PF15612">
    <property type="entry name" value="WHIM1"/>
    <property type="match status" value="1"/>
</dbReference>
<evidence type="ECO:0000256" key="3">
    <source>
        <dbReference type="SAM" id="MobiDB-lite"/>
    </source>
</evidence>
<accession>W0TEK6</accession>
<feature type="domain" description="WHIM1" evidence="4">
    <location>
        <begin position="456"/>
        <end position="494"/>
    </location>
</feature>
<feature type="compositionally biased region" description="Polar residues" evidence="3">
    <location>
        <begin position="776"/>
        <end position="788"/>
    </location>
</feature>
<evidence type="ECO:0000256" key="1">
    <source>
        <dbReference type="ARBA" id="ARBA00004123"/>
    </source>
</evidence>
<reference evidence="5 6" key="1">
    <citation type="journal article" date="2015" name="Biotechnol. Biofuels">
        <title>Genetic basis of the highly efficient yeast Kluyveromyces marxianus: complete genome sequence and transcriptome analyses.</title>
        <authorList>
            <person name="Lertwattanasakul N."/>
            <person name="Kosaka T."/>
            <person name="Hosoyama A."/>
            <person name="Suzuki Y."/>
            <person name="Rodrussamee N."/>
            <person name="Matsutani M."/>
            <person name="Murata M."/>
            <person name="Fujimoto N."/>
            <person name="Suprayogi"/>
            <person name="Tsuchikane K."/>
            <person name="Limtong S."/>
            <person name="Fujita N."/>
            <person name="Yamada M."/>
        </authorList>
    </citation>
    <scope>NUCLEOTIDE SEQUENCE [LARGE SCALE GENOMIC DNA]</scope>
    <source>
        <strain evidence="6">DMKU3-1042 / BCC 29191 / NBRC 104275</strain>
    </source>
</reference>
<evidence type="ECO:0000313" key="6">
    <source>
        <dbReference type="Proteomes" id="UP000065495"/>
    </source>
</evidence>
<organism evidence="5 6">
    <name type="scientific">Kluyveromyces marxianus (strain DMKU3-1042 / BCC 29191 / NBRC 104275)</name>
    <name type="common">Yeast</name>
    <name type="synonym">Candida kefyr</name>
    <dbReference type="NCBI Taxonomy" id="1003335"/>
    <lineage>
        <taxon>Eukaryota</taxon>
        <taxon>Fungi</taxon>
        <taxon>Dikarya</taxon>
        <taxon>Ascomycota</taxon>
        <taxon>Saccharomycotina</taxon>
        <taxon>Saccharomycetes</taxon>
        <taxon>Saccharomycetales</taxon>
        <taxon>Saccharomycetaceae</taxon>
        <taxon>Kluyveromyces</taxon>
    </lineage>
</organism>